<evidence type="ECO:0000313" key="2">
    <source>
        <dbReference type="Proteomes" id="UP000015103"/>
    </source>
</evidence>
<dbReference type="VEuPathDB" id="VectorBase:RPRC002263"/>
<protein>
    <submittedName>
        <fullName evidence="1">Uncharacterized protein</fullName>
    </submittedName>
</protein>
<dbReference type="InParanoid" id="T1HDZ1"/>
<evidence type="ECO:0000313" key="1">
    <source>
        <dbReference type="EnsemblMetazoa" id="RPRC002263-PA"/>
    </source>
</evidence>
<dbReference type="RefSeq" id="XP_073970671.1">
    <property type="nucleotide sequence ID" value="XM_074114570.1"/>
</dbReference>
<sequence length="237" mass="27679">MSGNSSTNFREKEAYLRPTLYKQLDDEQFTCKPENVPIPRMDRQLSKPPDSTDLDSVEEQIPEIKETEETIATTFAKSKNMTAKQYKQIKEFLSISSYYRVPGFESYLNPLDRMFLNPTKTGNKLAKQNKLVLYSDELQQPIFVTKLTAEESLKALEISRKTYLAEKFRAQGKEEEAKAIEEDRYDIFKPFTDEPLKQIFVDNEPILVDPTIFNTDRFKRKSMMVEVNYDMDDAEMD</sequence>
<name>T1HDZ1_RHOPR</name>
<accession>T1HDZ1</accession>
<organism evidence="1 2">
    <name type="scientific">Rhodnius prolixus</name>
    <name type="common">Triatomid bug</name>
    <dbReference type="NCBI Taxonomy" id="13249"/>
    <lineage>
        <taxon>Eukaryota</taxon>
        <taxon>Metazoa</taxon>
        <taxon>Ecdysozoa</taxon>
        <taxon>Arthropoda</taxon>
        <taxon>Hexapoda</taxon>
        <taxon>Insecta</taxon>
        <taxon>Pterygota</taxon>
        <taxon>Neoptera</taxon>
        <taxon>Paraneoptera</taxon>
        <taxon>Hemiptera</taxon>
        <taxon>Heteroptera</taxon>
        <taxon>Panheteroptera</taxon>
        <taxon>Cimicomorpha</taxon>
        <taxon>Reduviidae</taxon>
        <taxon>Triatominae</taxon>
        <taxon>Rhodnius</taxon>
    </lineage>
</organism>
<dbReference type="EMBL" id="ACPB03004869">
    <property type="status" value="NOT_ANNOTATED_CDS"/>
    <property type="molecule type" value="Genomic_DNA"/>
</dbReference>
<reference evidence="1" key="1">
    <citation type="submission" date="2015-05" db="UniProtKB">
        <authorList>
            <consortium name="EnsemblMetazoa"/>
        </authorList>
    </citation>
    <scope>IDENTIFICATION</scope>
</reference>
<dbReference type="HOGENOM" id="CLU_1171938_0_0_1"/>
<dbReference type="AlphaFoldDB" id="T1HDZ1"/>
<keyword evidence="2" id="KW-1185">Reference proteome</keyword>
<proteinExistence type="predicted"/>
<dbReference type="Proteomes" id="UP000015103">
    <property type="component" value="Unassembled WGS sequence"/>
</dbReference>
<dbReference type="EnsemblMetazoa" id="RPRC002263-RA">
    <property type="protein sequence ID" value="RPRC002263-PA"/>
    <property type="gene ID" value="RPRC002263"/>
</dbReference>
<dbReference type="GeneID" id="141447247"/>